<reference evidence="2 3" key="1">
    <citation type="submission" date="2023-03" db="EMBL/GenBank/DDBJ databases">
        <title>Description of Hydrogenimonas sp. ISO32.</title>
        <authorList>
            <person name="Mino S."/>
            <person name="Fukazawa S."/>
            <person name="Sawabe T."/>
        </authorList>
    </citation>
    <scope>NUCLEOTIDE SEQUENCE [LARGE SCALE GENOMIC DNA]</scope>
    <source>
        <strain evidence="2 3">ISO32</strain>
    </source>
</reference>
<organism evidence="2 3">
    <name type="scientific">Hydrogenimonas cancrithermarum</name>
    <dbReference type="NCBI Taxonomy" id="2993563"/>
    <lineage>
        <taxon>Bacteria</taxon>
        <taxon>Pseudomonadati</taxon>
        <taxon>Campylobacterota</taxon>
        <taxon>Epsilonproteobacteria</taxon>
        <taxon>Campylobacterales</taxon>
        <taxon>Hydrogenimonadaceae</taxon>
        <taxon>Hydrogenimonas</taxon>
    </lineage>
</organism>
<dbReference type="Pfam" id="PF07503">
    <property type="entry name" value="zf-HYPF"/>
    <property type="match status" value="1"/>
</dbReference>
<dbReference type="PANTHER" id="PTHR42959">
    <property type="entry name" value="CARBAMOYLTRANSFERASE"/>
    <property type="match status" value="1"/>
</dbReference>
<name>A0ABN6WUT5_9BACT</name>
<accession>A0ABN6WUT5</accession>
<dbReference type="InterPro" id="IPR011125">
    <property type="entry name" value="Znf_HypF"/>
</dbReference>
<gene>
    <name evidence="2" type="ORF">HCR_08060</name>
</gene>
<feature type="domain" description="Zinc finger HypF-type" evidence="1">
    <location>
        <begin position="97"/>
        <end position="128"/>
    </location>
</feature>
<dbReference type="EMBL" id="AP027370">
    <property type="protein sequence ID" value="BDY12494.1"/>
    <property type="molecule type" value="Genomic_DNA"/>
</dbReference>
<dbReference type="Proteomes" id="UP001321445">
    <property type="component" value="Chromosome"/>
</dbReference>
<dbReference type="Gene3D" id="3.90.870.50">
    <property type="match status" value="1"/>
</dbReference>
<dbReference type="Gene3D" id="3.30.420.40">
    <property type="match status" value="1"/>
</dbReference>
<protein>
    <recommendedName>
        <fullName evidence="1">Zinc finger HypF-type domain-containing protein</fullName>
    </recommendedName>
</protein>
<dbReference type="InterPro" id="IPR051060">
    <property type="entry name" value="Carbamoyltrans_HypF-like"/>
</dbReference>
<dbReference type="RefSeq" id="WP_286337686.1">
    <property type="nucleotide sequence ID" value="NZ_AP027370.1"/>
</dbReference>
<keyword evidence="3" id="KW-1185">Reference proteome</keyword>
<proteinExistence type="predicted"/>
<evidence type="ECO:0000313" key="2">
    <source>
        <dbReference type="EMBL" id="BDY12494.1"/>
    </source>
</evidence>
<evidence type="ECO:0000259" key="1">
    <source>
        <dbReference type="Pfam" id="PF07503"/>
    </source>
</evidence>
<dbReference type="PANTHER" id="PTHR42959:SF1">
    <property type="entry name" value="CARBAMOYLTRANSFERASE HYPF"/>
    <property type="match status" value="1"/>
</dbReference>
<sequence>MAFIFELGYIAAHRYIPRYIEALAERNGLDITLVETDEKIALIADEKEPKLADFLNQLGDLLPASLFMGASEHRIEAMPVPKIRKCERPSVPHAVALCPTCMKEIFDPSSRRYYYPFTSCNCCGAQYGLAEGYPFERKTTQMRFFVPCEACEAEMRSNPFRKDYALISCHNCGVPVKMTDRIKERYANDSGSFKTMFEVAAKAIRDGKTVRIKTLMGDRLFFDAKSENDFHGKRLMLLDAGRIEEFCAVIKDEIHALLSIERPLLDVTVSDETLWSFYGRVATIKYPDDGFTVLLAKELIALGFGCVGYVECGSDAPADYVIDYDLQVDAQRDMRYFINKDSKFIVEGERVSFPVWFERHTARVAVAHGLAAVPFEKGVLLERMERIESAEAAELFVLENEPFASEHSRTVRFDQASASVISVLLEHRKTDKKAVGVYFEDLLLFLYHNGKKPIIAVPSLEFRPEELREKIVTLREGSDRLVVNFETKYPDRAERLFSREGPGLLFEAAAVIMGFEDPGFDAVGKAALTFVGKGGLQIDTRVSDNRFDPFAFLASIMSYTMAEVPTALLAYSIFESFGDYVTEVAMELKRRAKAEHIVLCGRTFGHQSLFSRIQRNFANEEVLMNRLFPVGKENAVFGALGL</sequence>
<evidence type="ECO:0000313" key="3">
    <source>
        <dbReference type="Proteomes" id="UP001321445"/>
    </source>
</evidence>